<reference evidence="12" key="1">
    <citation type="journal article" date="2021" name="Front. Plant Sci.">
        <title>Chromosome-Scale Genome Assembly for Chinese Sour Jujube and Insights Into Its Genome Evolution and Domestication Signature.</title>
        <authorList>
            <person name="Shen L.-Y."/>
            <person name="Luo H."/>
            <person name="Wang X.-L."/>
            <person name="Wang X.-M."/>
            <person name="Qiu X.-J."/>
            <person name="Liu H."/>
            <person name="Zhou S.-S."/>
            <person name="Jia K.-H."/>
            <person name="Nie S."/>
            <person name="Bao Y.-T."/>
            <person name="Zhang R.-G."/>
            <person name="Yun Q.-Z."/>
            <person name="Chai Y.-H."/>
            <person name="Lu J.-Y."/>
            <person name="Li Y."/>
            <person name="Zhao S.-W."/>
            <person name="Mao J.-F."/>
            <person name="Jia S.-G."/>
            <person name="Mao Y.-M."/>
        </authorList>
    </citation>
    <scope>NUCLEOTIDE SEQUENCE</scope>
    <source>
        <strain evidence="12">AT0</strain>
        <tissue evidence="12">Leaf</tissue>
    </source>
</reference>
<feature type="active site" evidence="8">
    <location>
        <position position="845"/>
    </location>
</feature>
<dbReference type="InterPro" id="IPR005150">
    <property type="entry name" value="Cellulose_synth"/>
</dbReference>
<feature type="transmembrane region" description="Helical" evidence="11">
    <location>
        <begin position="1415"/>
        <end position="1435"/>
    </location>
</feature>
<keyword evidence="3" id="KW-0808">Transferase</keyword>
<feature type="transmembrane region" description="Helical" evidence="11">
    <location>
        <begin position="65"/>
        <end position="84"/>
    </location>
</feature>
<feature type="transmembrane region" description="Helical" evidence="11">
    <location>
        <begin position="756"/>
        <end position="774"/>
    </location>
</feature>
<feature type="binding site" evidence="9">
    <location>
        <position position="816"/>
    </location>
    <ligand>
        <name>UDP-alpha-D-glucose</name>
        <dbReference type="ChEBI" id="CHEBI:58885"/>
    </ligand>
</feature>
<dbReference type="GO" id="GO:0030244">
    <property type="term" value="P:cellulose biosynthetic process"/>
    <property type="evidence" value="ECO:0007669"/>
    <property type="project" value="InterPro"/>
</dbReference>
<keyword evidence="2" id="KW-0328">Glycosyltransferase</keyword>
<evidence type="ECO:0000256" key="10">
    <source>
        <dbReference type="PIRSR" id="PIRSR605150-3"/>
    </source>
</evidence>
<evidence type="ECO:0000256" key="6">
    <source>
        <dbReference type="ARBA" id="ARBA00023136"/>
    </source>
</evidence>
<feature type="active site" evidence="8">
    <location>
        <position position="1152"/>
    </location>
</feature>
<keyword evidence="5 11" id="KW-1133">Transmembrane helix</keyword>
<keyword evidence="4 11" id="KW-0812">Transmembrane</keyword>
<feature type="binding site" evidence="10">
    <location>
        <position position="1012"/>
    </location>
    <ligand>
        <name>Mn(2+)</name>
        <dbReference type="ChEBI" id="CHEBI:29035"/>
    </ligand>
</feature>
<dbReference type="GO" id="GO:0016020">
    <property type="term" value="C:membrane"/>
    <property type="evidence" value="ECO:0007669"/>
    <property type="project" value="InterPro"/>
</dbReference>
<feature type="transmembrane region" description="Helical" evidence="11">
    <location>
        <begin position="1222"/>
        <end position="1242"/>
    </location>
</feature>
<dbReference type="SUPFAM" id="SSF53448">
    <property type="entry name" value="Nucleotide-diphospho-sugar transferases"/>
    <property type="match status" value="2"/>
</dbReference>
<dbReference type="EMBL" id="JAEACU010000001">
    <property type="protein sequence ID" value="KAH7546948.1"/>
    <property type="molecule type" value="Genomic_DNA"/>
</dbReference>
<dbReference type="Proteomes" id="UP000813462">
    <property type="component" value="Unassembled WGS sequence"/>
</dbReference>
<dbReference type="PANTHER" id="PTHR13301">
    <property type="entry name" value="X-BOX TRANSCRIPTION FACTOR-RELATED"/>
    <property type="match status" value="1"/>
</dbReference>
<keyword evidence="7" id="KW-0961">Cell wall biogenesis/degradation</keyword>
<dbReference type="GO" id="GO:0071555">
    <property type="term" value="P:cell wall organization"/>
    <property type="evidence" value="ECO:0007669"/>
    <property type="project" value="UniProtKB-KW"/>
</dbReference>
<proteinExistence type="predicted"/>
<evidence type="ECO:0000256" key="8">
    <source>
        <dbReference type="PIRSR" id="PIRSR605150-1"/>
    </source>
</evidence>
<evidence type="ECO:0000313" key="13">
    <source>
        <dbReference type="Proteomes" id="UP000813462"/>
    </source>
</evidence>
<protein>
    <recommendedName>
        <fullName evidence="14">Cellulose synthase-like protein E6</fullName>
    </recommendedName>
</protein>
<dbReference type="GO" id="GO:0016760">
    <property type="term" value="F:cellulose synthase (UDP-forming) activity"/>
    <property type="evidence" value="ECO:0007669"/>
    <property type="project" value="InterPro"/>
</dbReference>
<evidence type="ECO:0000256" key="11">
    <source>
        <dbReference type="SAM" id="Phobius"/>
    </source>
</evidence>
<feature type="transmembrane region" description="Helical" evidence="11">
    <location>
        <begin position="1254"/>
        <end position="1271"/>
    </location>
</feature>
<comment type="subcellular location">
    <subcellularLocation>
        <location evidence="1">Endomembrane system</location>
        <topology evidence="1">Multi-pass membrane protein</topology>
    </subcellularLocation>
</comment>
<dbReference type="InterPro" id="IPR029044">
    <property type="entry name" value="Nucleotide-diphossugar_trans"/>
</dbReference>
<sequence>MGTQESGVVVGKDDEAGLLPLFERKAGRLRGAYRVFSSTIMVGICLIWFYRLSNIPNGEGERGKLWAWIGMFMAELGFGIYWIFTQSSRWNVSYSHPFKDRLSNRYEEKLPGVDIFVCTADPIMEPPTLVISTVLSTMAYNYPPEKLSIYLSDDGGSEFTFFALLEASHFSKDWIPFCKRFKVETRSPEAYFALDSSSLQDSKFGQEWLAIKKLYEEMKNRIESAIETGKIPKETRDQHKGFSEWDFNITKQNHQSIVQILIDGRDINATDNDGNRLPTLVYMAREKRPQWHHNFKAGAMNALMRVSSEISDAPFILNLDCDMYANDSDTVRETLCFFMDEKEGHEVAYVQFPQNFDNLTKNDIYADAAFVTSGVELAGMGGYGASIYCGTGCLHRREALVGRKYIKGSSGQWNIKSKKNVDRSINDLEEASKMGLIYGCPVEDVITGLAIQCRGWKSLYYNPDRKAFLGVAPTTLDAELLQHKRWSEGMFQIFVSKYCPFTYGHGVIKLGAQMGYCVYLLWAPTSLPVLYYVVVPSICLLNGVSLFPEVSSLWLLPFAYVIAASNVYSIFEFLSCDGTPKGWWNFQRLWLIRRTSSYFFGFLDTILRQLGLSQTKFSLTTKVMTEDVLKRYEQEVMEFGSSTIMFTITSTLALLNLFTLVWGIKKVVLDFRAPDQLILQIILCALVVLVNLPVYQALFLRSDKGCIPSSVMFKSIVLASLACLIPQEGGVAGEDEAVLLPLLLNIPNGGGETGKFWAWIGMFMAELGFGIYWISTQSFRWNVSYTHPFKDRLSHRYEDKLPGVDIFVCTADPIMEPPTLVINTVLSAMSYNYPPEKLSIYLSDDAGSEFTFYALLEASHFSKYWIPFCKRFKVEPRSPGGYFDLDSSMQDNGFGQELLAIKKLYEEMKNRIESAIETGKIPKETKDQHKGFSEWDLHITKQNHQSIVQILIDGRDINATDNDGHQLPSLVYMAREKRHHWPHNFKAGAMNSLEQMRVSTEISNAPFILNLDCDMYANDADTIREILCFFMDEKEGHEVAYVQLPQNYDNLTKNDIYSNAAFAASGVEFAGAGGYGAAFYFGTGCLHRRESLFGKKYSKRYRGQWNIETKKNVDRTISDLEEASKILASCSYEKDTEWGKEMGLIYGCPVEDIVTGLAIQCRGWKSVYYNPDRKAFLGVAPVTLDTALVQHKRWSEGMFQIFLSKYCPFIYGHGVIKLSVQMVYCVYLLWAPISLPVLYYVIVPPVCLLDGVSLFPEVSSIWFVPFAYVFIARNGHSIIESLSCDSTLKGWWNSQRMWLTRRTTSYFFGFLDTILRQLGLSQTKFSITTKVITEDVSRRYEQEVMEFGSSTIMFTIMATLALLNLFTLVGGIRKVVLDFRVLDQLIPQIVLCALVVVVNLPIYQALFLRSDKGRIPFSVLFKSMVLASLVCLIPFN</sequence>
<accession>A0A978W4R4</accession>
<feature type="transmembrane region" description="Helical" evidence="11">
    <location>
        <begin position="1347"/>
        <end position="1373"/>
    </location>
</feature>
<evidence type="ECO:0000256" key="1">
    <source>
        <dbReference type="ARBA" id="ARBA00004127"/>
    </source>
</evidence>
<evidence type="ECO:0000256" key="5">
    <source>
        <dbReference type="ARBA" id="ARBA00022989"/>
    </source>
</evidence>
<evidence type="ECO:0000256" key="4">
    <source>
        <dbReference type="ARBA" id="ARBA00022692"/>
    </source>
</evidence>
<organism evidence="12 13">
    <name type="scientific">Ziziphus jujuba var. spinosa</name>
    <dbReference type="NCBI Taxonomy" id="714518"/>
    <lineage>
        <taxon>Eukaryota</taxon>
        <taxon>Viridiplantae</taxon>
        <taxon>Streptophyta</taxon>
        <taxon>Embryophyta</taxon>
        <taxon>Tracheophyta</taxon>
        <taxon>Spermatophyta</taxon>
        <taxon>Magnoliopsida</taxon>
        <taxon>eudicotyledons</taxon>
        <taxon>Gunneridae</taxon>
        <taxon>Pentapetalae</taxon>
        <taxon>rosids</taxon>
        <taxon>fabids</taxon>
        <taxon>Rosales</taxon>
        <taxon>Rhamnaceae</taxon>
        <taxon>Paliureae</taxon>
        <taxon>Ziziphus</taxon>
    </lineage>
</organism>
<feature type="transmembrane region" description="Helical" evidence="11">
    <location>
        <begin position="1385"/>
        <end position="1403"/>
    </location>
</feature>
<evidence type="ECO:0000256" key="7">
    <source>
        <dbReference type="ARBA" id="ARBA00023316"/>
    </source>
</evidence>
<feature type="binding site" evidence="10">
    <location>
        <position position="986"/>
    </location>
    <ligand>
        <name>Mn(2+)</name>
        <dbReference type="ChEBI" id="CHEBI:29035"/>
    </ligand>
</feature>
<comment type="caution">
    <text evidence="12">The sequence shown here is derived from an EMBL/GenBank/DDBJ whole genome shotgun (WGS) entry which is preliminary data.</text>
</comment>
<dbReference type="Pfam" id="PF03552">
    <property type="entry name" value="Cellulose_synt"/>
    <property type="match status" value="4"/>
</dbReference>
<feature type="binding site" evidence="9">
    <location>
        <position position="845"/>
    </location>
    <ligand>
        <name>UDP-alpha-D-glucose</name>
        <dbReference type="ChEBI" id="CHEBI:58885"/>
    </ligand>
</feature>
<evidence type="ECO:0008006" key="14">
    <source>
        <dbReference type="Google" id="ProtNLM"/>
    </source>
</evidence>
<gene>
    <name evidence="12" type="ORF">FEM48_Zijuj01G0255200</name>
</gene>
<name>A0A978W4R4_ZIZJJ</name>
<evidence type="ECO:0000256" key="2">
    <source>
        <dbReference type="ARBA" id="ARBA00022676"/>
    </source>
</evidence>
<feature type="transmembrane region" description="Helical" evidence="11">
    <location>
        <begin position="644"/>
        <end position="665"/>
    </location>
</feature>
<feature type="transmembrane region" description="Helical" evidence="11">
    <location>
        <begin position="677"/>
        <end position="699"/>
    </location>
</feature>
<dbReference type="Gene3D" id="3.90.550.10">
    <property type="entry name" value="Spore Coat Polysaccharide Biosynthesis Protein SpsA, Chain A"/>
    <property type="match status" value="3"/>
</dbReference>
<evidence type="ECO:0000313" key="12">
    <source>
        <dbReference type="EMBL" id="KAH7546948.1"/>
    </source>
</evidence>
<feature type="transmembrane region" description="Helical" evidence="11">
    <location>
        <begin position="31"/>
        <end position="50"/>
    </location>
</feature>
<evidence type="ECO:0000256" key="3">
    <source>
        <dbReference type="ARBA" id="ARBA00022679"/>
    </source>
</evidence>
<evidence type="ECO:0000256" key="9">
    <source>
        <dbReference type="PIRSR" id="PIRSR605150-2"/>
    </source>
</evidence>
<keyword evidence="6 11" id="KW-0472">Membrane</keyword>
<feature type="transmembrane region" description="Helical" evidence="11">
    <location>
        <begin position="553"/>
        <end position="571"/>
    </location>
</feature>
<dbReference type="GO" id="GO:0012505">
    <property type="term" value="C:endomembrane system"/>
    <property type="evidence" value="ECO:0007669"/>
    <property type="project" value="UniProtKB-SubCell"/>
</dbReference>